<accession>A0A9X1S459</accession>
<dbReference type="PROSITE" id="PS00211">
    <property type="entry name" value="ABC_TRANSPORTER_1"/>
    <property type="match status" value="1"/>
</dbReference>
<dbReference type="InterPro" id="IPR027417">
    <property type="entry name" value="P-loop_NTPase"/>
</dbReference>
<dbReference type="PROSITE" id="PS50893">
    <property type="entry name" value="ABC_TRANSPORTER_2"/>
    <property type="match status" value="1"/>
</dbReference>
<name>A0A9X1S459_9MICO</name>
<dbReference type="GO" id="GO:0005524">
    <property type="term" value="F:ATP binding"/>
    <property type="evidence" value="ECO:0007669"/>
    <property type="project" value="UniProtKB-KW"/>
</dbReference>
<evidence type="ECO:0000256" key="2">
    <source>
        <dbReference type="ARBA" id="ARBA00022741"/>
    </source>
</evidence>
<dbReference type="InterPro" id="IPR017871">
    <property type="entry name" value="ABC_transporter-like_CS"/>
</dbReference>
<organism evidence="6 7">
    <name type="scientific">Microbacterium allomyrinae</name>
    <dbReference type="NCBI Taxonomy" id="2830666"/>
    <lineage>
        <taxon>Bacteria</taxon>
        <taxon>Bacillati</taxon>
        <taxon>Actinomycetota</taxon>
        <taxon>Actinomycetes</taxon>
        <taxon>Micrococcales</taxon>
        <taxon>Microbacteriaceae</taxon>
        <taxon>Microbacterium</taxon>
    </lineage>
</organism>
<evidence type="ECO:0000313" key="6">
    <source>
        <dbReference type="EMBL" id="MCC2033177.1"/>
    </source>
</evidence>
<keyword evidence="2" id="KW-0547">Nucleotide-binding</keyword>
<keyword evidence="1" id="KW-0813">Transport</keyword>
<evidence type="ECO:0000256" key="1">
    <source>
        <dbReference type="ARBA" id="ARBA00022448"/>
    </source>
</evidence>
<dbReference type="SMART" id="SM00382">
    <property type="entry name" value="AAA"/>
    <property type="match status" value="1"/>
</dbReference>
<dbReference type="InterPro" id="IPR003593">
    <property type="entry name" value="AAA+_ATPase"/>
</dbReference>
<dbReference type="InterPro" id="IPR003439">
    <property type="entry name" value="ABC_transporter-like_ATP-bd"/>
</dbReference>
<feature type="region of interest" description="Disordered" evidence="4">
    <location>
        <begin position="1"/>
        <end position="20"/>
    </location>
</feature>
<evidence type="ECO:0000313" key="7">
    <source>
        <dbReference type="Proteomes" id="UP001139354"/>
    </source>
</evidence>
<feature type="domain" description="ABC transporter" evidence="5">
    <location>
        <begin position="30"/>
        <end position="263"/>
    </location>
</feature>
<evidence type="ECO:0000256" key="4">
    <source>
        <dbReference type="SAM" id="MobiDB-lite"/>
    </source>
</evidence>
<evidence type="ECO:0000259" key="5">
    <source>
        <dbReference type="PROSITE" id="PS50893"/>
    </source>
</evidence>
<dbReference type="PANTHER" id="PTHR42788:SF13">
    <property type="entry name" value="ALIPHATIC SULFONATES IMPORT ATP-BINDING PROTEIN SSUB"/>
    <property type="match status" value="1"/>
</dbReference>
<dbReference type="PANTHER" id="PTHR42788">
    <property type="entry name" value="TAURINE IMPORT ATP-BINDING PROTEIN-RELATED"/>
    <property type="match status" value="1"/>
</dbReference>
<dbReference type="Gene3D" id="3.40.50.300">
    <property type="entry name" value="P-loop containing nucleotide triphosphate hydrolases"/>
    <property type="match status" value="1"/>
</dbReference>
<gene>
    <name evidence="6" type="ORF">KEC57_13405</name>
</gene>
<dbReference type="AlphaFoldDB" id="A0A9X1S459"/>
<dbReference type="Pfam" id="PF00005">
    <property type="entry name" value="ABC_tran"/>
    <property type="match status" value="1"/>
</dbReference>
<evidence type="ECO:0000256" key="3">
    <source>
        <dbReference type="ARBA" id="ARBA00022840"/>
    </source>
</evidence>
<dbReference type="GO" id="GO:0016887">
    <property type="term" value="F:ATP hydrolysis activity"/>
    <property type="evidence" value="ECO:0007669"/>
    <property type="project" value="InterPro"/>
</dbReference>
<dbReference type="EMBL" id="JAGTTN010000004">
    <property type="protein sequence ID" value="MCC2033177.1"/>
    <property type="molecule type" value="Genomic_DNA"/>
</dbReference>
<comment type="caution">
    <text evidence="6">The sequence shown here is derived from an EMBL/GenBank/DDBJ whole genome shotgun (WGS) entry which is preliminary data.</text>
</comment>
<keyword evidence="3 6" id="KW-0067">ATP-binding</keyword>
<dbReference type="SUPFAM" id="SSF52540">
    <property type="entry name" value="P-loop containing nucleoside triphosphate hydrolases"/>
    <property type="match status" value="1"/>
</dbReference>
<sequence>MSRPKTDEGENVTTTTNTSTIRTATTDKLLEVRDVGHVYGSGEKAYRAVDHLSFAVAPGEMVSIVGPSGAGKTTLLRLLSGLLTPSEGEVRLEDKVIRGVPRGLAMVFQDYSRSLLPWMSVEKNILFPLNNSPKTAADRRAIVAESIEAVGLGGHEKKYPWQLSGGMQQRVAIARALAYRPRVMLMDEPFASVDAQTRSDLEDLVLAIRAAYGMTIVSVTHDIDESVYLADRVLVLSRAPARLVADIPVELPAPRDQIATKENETFIHIRSRVARLVRSGGDPLSEE</sequence>
<keyword evidence="7" id="KW-1185">Reference proteome</keyword>
<dbReference type="InterPro" id="IPR050166">
    <property type="entry name" value="ABC_transporter_ATP-bind"/>
</dbReference>
<dbReference type="Proteomes" id="UP001139354">
    <property type="component" value="Unassembled WGS sequence"/>
</dbReference>
<dbReference type="CDD" id="cd03293">
    <property type="entry name" value="ABC_NrtD_SsuB_transporters"/>
    <property type="match status" value="1"/>
</dbReference>
<protein>
    <submittedName>
        <fullName evidence="6">ABC transporter ATP-binding protein</fullName>
    </submittedName>
</protein>
<proteinExistence type="predicted"/>
<reference evidence="6" key="1">
    <citation type="submission" date="2021-04" db="EMBL/GenBank/DDBJ databases">
        <title>Microbacterium tenobrionis sp. nov. and Microbacterium allomyrinae sp. nov., isolated from larvae of Tenobrio molitor and Allomyrina dichotoma, respectively.</title>
        <authorList>
            <person name="Lee S.D."/>
        </authorList>
    </citation>
    <scope>NUCLEOTIDE SEQUENCE</scope>
    <source>
        <strain evidence="6">BWT-G7</strain>
    </source>
</reference>